<reference evidence="3 4" key="1">
    <citation type="submission" date="2016-10" db="EMBL/GenBank/DDBJ databases">
        <authorList>
            <person name="Varghese N."/>
            <person name="Submissions S."/>
        </authorList>
    </citation>
    <scope>NUCLEOTIDE SEQUENCE [LARGE SCALE GENOMIC DNA]</scope>
    <source>
        <strain evidence="3 4">DSM 17997</strain>
    </source>
</reference>
<comment type="caution">
    <text evidence="3">The sequence shown here is derived from an EMBL/GenBank/DDBJ whole genome shotgun (WGS) entry which is preliminary data.</text>
</comment>
<name>A0A1H3TWW7_9BACT</name>
<feature type="signal peptide" evidence="1">
    <location>
        <begin position="1"/>
        <end position="20"/>
    </location>
</feature>
<dbReference type="InterPro" id="IPR026444">
    <property type="entry name" value="Secre_tail"/>
</dbReference>
<dbReference type="EMBL" id="FNQC01000021">
    <property type="protein sequence ID" value="SDZ53739.1"/>
    <property type="molecule type" value="Genomic_DNA"/>
</dbReference>
<feature type="domain" description="Secretion system C-terminal sorting" evidence="2">
    <location>
        <begin position="1421"/>
        <end position="1491"/>
    </location>
</feature>
<dbReference type="Proteomes" id="UP000199663">
    <property type="component" value="Unassembled WGS sequence"/>
</dbReference>
<keyword evidence="1" id="KW-0732">Signal</keyword>
<feature type="chain" id="PRO_5045664136" evidence="1">
    <location>
        <begin position="21"/>
        <end position="1493"/>
    </location>
</feature>
<evidence type="ECO:0000313" key="4">
    <source>
        <dbReference type="Proteomes" id="UP000199663"/>
    </source>
</evidence>
<dbReference type="Pfam" id="PF18962">
    <property type="entry name" value="Por_Secre_tail"/>
    <property type="match status" value="1"/>
</dbReference>
<dbReference type="NCBIfam" id="TIGR04183">
    <property type="entry name" value="Por_Secre_tail"/>
    <property type="match status" value="1"/>
</dbReference>
<evidence type="ECO:0000313" key="3">
    <source>
        <dbReference type="EMBL" id="SDZ53739.1"/>
    </source>
</evidence>
<sequence>MKKFTMTMLFCFAFVAYLQAQSVNTECEGTSTEASDGAFTDGFKYRFTTNGTNITATFELLESKDGLVAFAQTYNPNFSERPMTQVEGNKFSLTFAGQTPGSTFRIACKFAFAGGLATTKILEYTVGTDCGNTLLNLPVDFENTTLDYQLVDFGGNASEIVADPTNPQNRVVKSIKTVGAEVWAGTTIGDASGFASAIPFKEGSTTMSVRVWSPKAGIPIRLKVEQAGNTDVSVETQTNSIIANEWQTLVFDFASPVEGAALDFAKQYNKVSIFFDFGTNGGAGEQTYYWDEVVFIAAEELDLPVDFESTTINYELTDFGGNISEIVADPTNADNKVVKIIKPLDAAGWAGTTIGGNSGFAKPVPFAVGATGITLRVWSPDAGTPVRIKIENYLNVTQSIETETNTSLAGEWETLVFNFANQAQGTEAINYDLNFNKASVFMNFGTEGNTAGEKTYYFDDMIFVGSVGGENPVDSALPVIPLDFESTSIEYGFENFAGGDLTRIANPQSNGINTSAFVGRMVKNAGEVYAGTLIPLATPIDFSQSKTFKVKVYMPRVGAKLLLKVENQSNPAISFEKEVTGTKANEWEELSFDYSGINPSESYQKLVLIFDLGTMGDGSANFTYLIDDVLLVAEGNGGGVVTVGQMDLPVTFDNEEVTYGLVGFGGADGTIVVDPTDANNKVARIIKSVDAQSWAGTTVTAVTEGVETGFANKIPFTAQNKKMSVRVWSPDAGIPVRLKVENYLSVNQSVETETKTTLAGQWETLVFDFANQAQGTEALNLALNFNKASLFFNFGTEGATAGEKTYYFDDIVFGTSATENPVTGQLPVIPMDFESGELAYDFLNFEGGELSRIANPQSSGINTSGFVAQMVKNPGEVFAGAVIPLASAIDFSKGKIFKVKVYMPRVGAKLLLKVENQTDGGIAFEKEVTGTKANEWEELTFDYSGINTLNSYQKVVLIFDLGTAGDGSANFTYLVDDIALVSDGENPVTSQLPVIPLDFESGDLKYDFLNFEGSELTRVFNPQVGGINTSGFVGQMIKYQGAVFAGTLIQLASPIDFSQGKIFKVKVFMPRVGAKLLLKVENQTNSEIAFEKEVAGTKANEWEELTFDYEAINTTNSYQKVVLIFDLGTVGDGSANFTYLLDDISLVADGSTPVETLAQMNVPVTFDGENVNYGLVGFGGADASSIVQDPTNSANKVAKVTKSDAAELWAGTTVTATSNGVQTGFSSKIPFTAENKKLSVRVWSPDAGIPVRLKVENHLNNEESVETETSTTVAGNWETLSFDFDNQVEGTAEFNISSSYNKLSIFFNFGKTGAEAGEKTYYFDDIEFGEQVACVNPPKPVITMTGVGTETIILTSSASEGNQWFFNGVIIPGANGMTLSVTDFGVFTVQVTLGDCKSEISNGTVLIVNGSEIRPIGSIRVFPNPTVDYVEVHGMNGALRSLEIIDMTGRSYAIPFVQIGDVYQVNMSGLSPGVYVLWIQQGNESFRTKIIKK</sequence>
<accession>A0A1H3TWW7</accession>
<protein>
    <submittedName>
        <fullName evidence="3">Por secretion system C-terminal sorting domain-containing protein</fullName>
    </submittedName>
</protein>
<keyword evidence="4" id="KW-1185">Reference proteome</keyword>
<proteinExistence type="predicted"/>
<evidence type="ECO:0000259" key="2">
    <source>
        <dbReference type="Pfam" id="PF18962"/>
    </source>
</evidence>
<organism evidence="3 4">
    <name type="scientific">Rhodonellum ikkaensis</name>
    <dbReference type="NCBI Taxonomy" id="336829"/>
    <lineage>
        <taxon>Bacteria</taxon>
        <taxon>Pseudomonadati</taxon>
        <taxon>Bacteroidota</taxon>
        <taxon>Cytophagia</taxon>
        <taxon>Cytophagales</taxon>
        <taxon>Cytophagaceae</taxon>
        <taxon>Rhodonellum</taxon>
    </lineage>
</organism>
<evidence type="ECO:0000256" key="1">
    <source>
        <dbReference type="SAM" id="SignalP"/>
    </source>
</evidence>
<dbReference type="Gene3D" id="2.60.120.260">
    <property type="entry name" value="Galactose-binding domain-like"/>
    <property type="match status" value="4"/>
</dbReference>
<gene>
    <name evidence="3" type="ORF">SAMN05444412_12161</name>
</gene>